<dbReference type="GO" id="GO:0004497">
    <property type="term" value="F:monooxygenase activity"/>
    <property type="evidence" value="ECO:0007669"/>
    <property type="project" value="InterPro"/>
</dbReference>
<comment type="caution">
    <text evidence="8">The sequence shown here is derived from an EMBL/GenBank/DDBJ whole genome shotgun (WGS) entry which is preliminary data.</text>
</comment>
<keyword evidence="6" id="KW-0349">Heme</keyword>
<dbReference type="InterPro" id="IPR001128">
    <property type="entry name" value="Cyt_P450"/>
</dbReference>
<evidence type="ECO:0000256" key="2">
    <source>
        <dbReference type="ARBA" id="ARBA00010617"/>
    </source>
</evidence>
<proteinExistence type="inferred from homology"/>
<reference evidence="8" key="1">
    <citation type="submission" date="2023-03" db="EMBL/GenBank/DDBJ databases">
        <title>Massive genome expansion in bonnet fungi (Mycena s.s.) driven by repeated elements and novel gene families across ecological guilds.</title>
        <authorList>
            <consortium name="Lawrence Berkeley National Laboratory"/>
            <person name="Harder C.B."/>
            <person name="Miyauchi S."/>
            <person name="Viragh M."/>
            <person name="Kuo A."/>
            <person name="Thoen E."/>
            <person name="Andreopoulos B."/>
            <person name="Lu D."/>
            <person name="Skrede I."/>
            <person name="Drula E."/>
            <person name="Henrissat B."/>
            <person name="Morin E."/>
            <person name="Kohler A."/>
            <person name="Barry K."/>
            <person name="LaButti K."/>
            <person name="Morin E."/>
            <person name="Salamov A."/>
            <person name="Lipzen A."/>
            <person name="Mereny Z."/>
            <person name="Hegedus B."/>
            <person name="Baldrian P."/>
            <person name="Stursova M."/>
            <person name="Weitz H."/>
            <person name="Taylor A."/>
            <person name="Grigoriev I.V."/>
            <person name="Nagy L.G."/>
            <person name="Martin F."/>
            <person name="Kauserud H."/>
        </authorList>
    </citation>
    <scope>NUCLEOTIDE SEQUENCE</scope>
    <source>
        <strain evidence="8">CBHHK067</strain>
    </source>
</reference>
<keyword evidence="7" id="KW-0472">Membrane</keyword>
<keyword evidence="9" id="KW-1185">Reference proteome</keyword>
<dbReference type="InterPro" id="IPR002403">
    <property type="entry name" value="Cyt_P450_E_grp-IV"/>
</dbReference>
<dbReference type="Proteomes" id="UP001221757">
    <property type="component" value="Unassembled WGS sequence"/>
</dbReference>
<keyword evidence="4" id="KW-0560">Oxidoreductase</keyword>
<keyword evidence="7" id="KW-1133">Transmembrane helix</keyword>
<evidence type="ECO:0000256" key="3">
    <source>
        <dbReference type="ARBA" id="ARBA00022723"/>
    </source>
</evidence>
<feature type="binding site" description="axial binding residue" evidence="6">
    <location>
        <position position="437"/>
    </location>
    <ligand>
        <name>heme</name>
        <dbReference type="ChEBI" id="CHEBI:30413"/>
    </ligand>
    <ligandPart>
        <name>Fe</name>
        <dbReference type="ChEBI" id="CHEBI:18248"/>
    </ligandPart>
</feature>
<dbReference type="EMBL" id="JARKIE010000038">
    <property type="protein sequence ID" value="KAJ7695418.1"/>
    <property type="molecule type" value="Genomic_DNA"/>
</dbReference>
<dbReference type="Gene3D" id="1.10.630.10">
    <property type="entry name" value="Cytochrome P450"/>
    <property type="match status" value="1"/>
</dbReference>
<evidence type="ECO:0000256" key="5">
    <source>
        <dbReference type="ARBA" id="ARBA00023004"/>
    </source>
</evidence>
<dbReference type="InterPro" id="IPR036396">
    <property type="entry name" value="Cyt_P450_sf"/>
</dbReference>
<evidence type="ECO:0000256" key="6">
    <source>
        <dbReference type="PIRSR" id="PIRSR602403-1"/>
    </source>
</evidence>
<feature type="transmembrane region" description="Helical" evidence="7">
    <location>
        <begin position="281"/>
        <end position="307"/>
    </location>
</feature>
<dbReference type="PRINTS" id="PR00465">
    <property type="entry name" value="EP450IV"/>
</dbReference>
<feature type="transmembrane region" description="Helical" evidence="7">
    <location>
        <begin position="6"/>
        <end position="22"/>
    </location>
</feature>
<organism evidence="8 9">
    <name type="scientific">Mycena rosella</name>
    <name type="common">Pink bonnet</name>
    <name type="synonym">Agaricus rosellus</name>
    <dbReference type="NCBI Taxonomy" id="1033263"/>
    <lineage>
        <taxon>Eukaryota</taxon>
        <taxon>Fungi</taxon>
        <taxon>Dikarya</taxon>
        <taxon>Basidiomycota</taxon>
        <taxon>Agaricomycotina</taxon>
        <taxon>Agaricomycetes</taxon>
        <taxon>Agaricomycetidae</taxon>
        <taxon>Agaricales</taxon>
        <taxon>Marasmiineae</taxon>
        <taxon>Mycenaceae</taxon>
        <taxon>Mycena</taxon>
    </lineage>
</organism>
<feature type="transmembrane region" description="Helical" evidence="7">
    <location>
        <begin position="187"/>
        <end position="205"/>
    </location>
</feature>
<feature type="transmembrane region" description="Helical" evidence="7">
    <location>
        <begin position="217"/>
        <end position="236"/>
    </location>
</feature>
<dbReference type="GO" id="GO:0016705">
    <property type="term" value="F:oxidoreductase activity, acting on paired donors, with incorporation or reduction of molecular oxygen"/>
    <property type="evidence" value="ECO:0007669"/>
    <property type="project" value="InterPro"/>
</dbReference>
<dbReference type="AlphaFoldDB" id="A0AAD7GKP0"/>
<evidence type="ECO:0000256" key="1">
    <source>
        <dbReference type="ARBA" id="ARBA00001971"/>
    </source>
</evidence>
<evidence type="ECO:0000256" key="4">
    <source>
        <dbReference type="ARBA" id="ARBA00023002"/>
    </source>
</evidence>
<protein>
    <submittedName>
        <fullName evidence="8">Cytochrome P450</fullName>
    </submittedName>
</protein>
<name>A0AAD7GKP0_MYCRO</name>
<comment type="cofactor">
    <cofactor evidence="1 6">
        <name>heme</name>
        <dbReference type="ChEBI" id="CHEBI:30413"/>
    </cofactor>
</comment>
<dbReference type="PANTHER" id="PTHR46206">
    <property type="entry name" value="CYTOCHROME P450"/>
    <property type="match status" value="1"/>
</dbReference>
<keyword evidence="3 6" id="KW-0479">Metal-binding</keyword>
<gene>
    <name evidence="8" type="ORF">B0H17DRAFT_1198652</name>
</gene>
<keyword evidence="5 6" id="KW-0408">Iron</keyword>
<evidence type="ECO:0000256" key="7">
    <source>
        <dbReference type="SAM" id="Phobius"/>
    </source>
</evidence>
<dbReference type="GO" id="GO:0020037">
    <property type="term" value="F:heme binding"/>
    <property type="evidence" value="ECO:0007669"/>
    <property type="project" value="InterPro"/>
</dbReference>
<dbReference type="GO" id="GO:0005506">
    <property type="term" value="F:iron ion binding"/>
    <property type="evidence" value="ECO:0007669"/>
    <property type="project" value="InterPro"/>
</dbReference>
<keyword evidence="7" id="KW-0812">Transmembrane</keyword>
<comment type="similarity">
    <text evidence="2">Belongs to the cytochrome P450 family.</text>
</comment>
<accession>A0AAD7GKP0</accession>
<dbReference type="Pfam" id="PF00067">
    <property type="entry name" value="p450"/>
    <property type="match status" value="1"/>
</dbReference>
<sequence length="494" mass="55751">MSLNMYQVFFALAVLLLVYKFFEGKSKSLNRPPIVHISHEALFRYPRQAYETALKEHGPVIGVYRKNRLEYITDESLASEVLTNDALFSAERGTAAILNMPILNMLPHSFIGSLDKLINKSVIPFMETLVPKLAPVFEKHMFELAAQAEASKSDAGVPVELAHHVHDAMAESMLMLIIGEKNPSPEFVRAAIKVAFDVAIVAGIYQNLGYWSRTFPSTWRAFIWIKLMIFTIPWTFRNIAWRVWKDLQVVRKTGKSDHLDPVCLVSRLIQDTGSLRLKDRLWIVCLTLGITFASIHQTSAVIIWVVYELGVRRENLPLLRQELVDILETDPVSGKPTLTYSSLRNAERLDSFIREVLRMKGDTLTIFRLTTKDVPLGGYIIPKNTLITPMATLLHENTDLHGEDAKKFIGDRWMGSGKTSASISTGYWPFGLGRFACPGRQLAIAEIKLMIFALIARADLSMEGNKYTVIDPLNTTAVPPRGQLLLTRLDKHIF</sequence>
<evidence type="ECO:0000313" key="8">
    <source>
        <dbReference type="EMBL" id="KAJ7695418.1"/>
    </source>
</evidence>
<dbReference type="SUPFAM" id="SSF48264">
    <property type="entry name" value="Cytochrome P450"/>
    <property type="match status" value="1"/>
</dbReference>
<evidence type="ECO:0000313" key="9">
    <source>
        <dbReference type="Proteomes" id="UP001221757"/>
    </source>
</evidence>